<feature type="repeat" description="ANK" evidence="3">
    <location>
        <begin position="218"/>
        <end position="250"/>
    </location>
</feature>
<reference evidence="4 5" key="1">
    <citation type="journal article" date="2012" name="Genome Biol.">
        <title>Sequencing three crocodilian genomes to illuminate the evolution of archosaurs and amniotes.</title>
        <authorList>
            <person name="St John J.A."/>
            <person name="Braun E.L."/>
            <person name="Isberg S.R."/>
            <person name="Miles L.G."/>
            <person name="Chong A.Y."/>
            <person name="Gongora J."/>
            <person name="Dalzell P."/>
            <person name="Moran C."/>
            <person name="Bed'hom B."/>
            <person name="Abzhanov A."/>
            <person name="Burgess S.C."/>
            <person name="Cooksey A.M."/>
            <person name="Castoe T.A."/>
            <person name="Crawford N.G."/>
            <person name="Densmore L.D."/>
            <person name="Drew J.C."/>
            <person name="Edwards S.V."/>
            <person name="Faircloth B.C."/>
            <person name="Fujita M.K."/>
            <person name="Greenwold M.J."/>
            <person name="Hoffmann F.G."/>
            <person name="Howard J.M."/>
            <person name="Iguchi T."/>
            <person name="Janes D.E."/>
            <person name="Khan S.Y."/>
            <person name="Kohno S."/>
            <person name="de Koning A.J."/>
            <person name="Lance S.L."/>
            <person name="McCarthy F.M."/>
            <person name="McCormack J.E."/>
            <person name="Merchant M.E."/>
            <person name="Peterson D.G."/>
            <person name="Pollock D.D."/>
            <person name="Pourmand N."/>
            <person name="Raney B.J."/>
            <person name="Roessler K.A."/>
            <person name="Sanford J.R."/>
            <person name="Sawyer R.H."/>
            <person name="Schmidt C.J."/>
            <person name="Triplett E.W."/>
            <person name="Tuberville T.D."/>
            <person name="Venegas-Anaya M."/>
            <person name="Howard J.T."/>
            <person name="Jarvis E.D."/>
            <person name="Guillette L.J.Jr."/>
            <person name="Glenn T.C."/>
            <person name="Green R.E."/>
            <person name="Ray D.A."/>
        </authorList>
    </citation>
    <scope>NUCLEOTIDE SEQUENCE [LARGE SCALE GENOMIC DNA]</scope>
    <source>
        <strain evidence="4">KSC_2009_1</strain>
    </source>
</reference>
<dbReference type="Proteomes" id="UP000050525">
    <property type="component" value="Unassembled WGS sequence"/>
</dbReference>
<gene>
    <name evidence="4" type="primary">NFKBID</name>
    <name evidence="4" type="ORF">Y1Q_0018826</name>
</gene>
<feature type="repeat" description="ANK" evidence="3">
    <location>
        <begin position="110"/>
        <end position="142"/>
    </location>
</feature>
<organism evidence="4 5">
    <name type="scientific">Alligator mississippiensis</name>
    <name type="common">American alligator</name>
    <dbReference type="NCBI Taxonomy" id="8496"/>
    <lineage>
        <taxon>Eukaryota</taxon>
        <taxon>Metazoa</taxon>
        <taxon>Chordata</taxon>
        <taxon>Craniata</taxon>
        <taxon>Vertebrata</taxon>
        <taxon>Euteleostomi</taxon>
        <taxon>Archelosauria</taxon>
        <taxon>Archosauria</taxon>
        <taxon>Crocodylia</taxon>
        <taxon>Alligatoridae</taxon>
        <taxon>Alligatorinae</taxon>
        <taxon>Alligator</taxon>
    </lineage>
</organism>
<dbReference type="STRING" id="8496.A0A151N997"/>
<protein>
    <submittedName>
        <fullName evidence="4">NF-kappa-B inhibitor delta</fullName>
    </submittedName>
</protein>
<name>A0A151N997_ALLMI</name>
<feature type="repeat" description="ANK" evidence="3">
    <location>
        <begin position="143"/>
        <end position="175"/>
    </location>
</feature>
<dbReference type="PANTHER" id="PTHR24124:SF7">
    <property type="entry name" value="NF-KAPPA-B INHIBITOR DELTA"/>
    <property type="match status" value="1"/>
</dbReference>
<dbReference type="InterPro" id="IPR036770">
    <property type="entry name" value="Ankyrin_rpt-contain_sf"/>
</dbReference>
<accession>A0A151N997</accession>
<dbReference type="EMBL" id="AKHW03003686">
    <property type="protein sequence ID" value="KYO33356.1"/>
    <property type="molecule type" value="Genomic_DNA"/>
</dbReference>
<dbReference type="InterPro" id="IPR002110">
    <property type="entry name" value="Ankyrin_rpt"/>
</dbReference>
<dbReference type="Pfam" id="PF00023">
    <property type="entry name" value="Ank"/>
    <property type="match status" value="2"/>
</dbReference>
<dbReference type="PANTHER" id="PTHR24124">
    <property type="entry name" value="ANKYRIN REPEAT FAMILY A"/>
    <property type="match status" value="1"/>
</dbReference>
<dbReference type="SUPFAM" id="SSF48403">
    <property type="entry name" value="Ankyrin repeat"/>
    <property type="match status" value="1"/>
</dbReference>
<keyword evidence="1" id="KW-0677">Repeat</keyword>
<dbReference type="AlphaFoldDB" id="A0A151N997"/>
<evidence type="ECO:0000313" key="4">
    <source>
        <dbReference type="EMBL" id="KYO33356.1"/>
    </source>
</evidence>
<dbReference type="PROSITE" id="PS50088">
    <property type="entry name" value="ANK_REPEAT"/>
    <property type="match status" value="5"/>
</dbReference>
<comment type="caution">
    <text evidence="4">The sequence shown here is derived from an EMBL/GenBank/DDBJ whole genome shotgun (WGS) entry which is preliminary data.</text>
</comment>
<evidence type="ECO:0000256" key="2">
    <source>
        <dbReference type="ARBA" id="ARBA00023043"/>
    </source>
</evidence>
<dbReference type="GO" id="GO:0010468">
    <property type="term" value="P:regulation of gene expression"/>
    <property type="evidence" value="ECO:0007669"/>
    <property type="project" value="TreeGrafter"/>
</dbReference>
<sequence length="317" mass="32900">MMGGTGDFEVPPPLGPFPVSLAPETPWLPAVGGNPALPPLDPVGPGDLDPEDLASARAKVSTMDLSQLLQQDEEGDTLLHLLAAQGLRAWAWAVAEAVKGVGGLEIREHQGKTPLLVAAAAAQAGIVGDLLVLGAEADAADQRGRTVLHLAASYGRPYLLRAVMTSGIQVNVEARNFEGQTPLHCAVVAPGVTPSARLACITALLRMGADCTSQDLKSNKTGLHLAVQEGNVSLVDLFLQHPAAPRLINMKAHGHTALHMAAALPGSGPRTTLVRLLLARGADPSARNLEHEQPAHLLPPGPAAEQIPGLPIAPYPL</sequence>
<dbReference type="GO" id="GO:0005634">
    <property type="term" value="C:nucleus"/>
    <property type="evidence" value="ECO:0007669"/>
    <property type="project" value="TreeGrafter"/>
</dbReference>
<proteinExistence type="predicted"/>
<evidence type="ECO:0000256" key="3">
    <source>
        <dbReference type="PROSITE-ProRule" id="PRU00023"/>
    </source>
</evidence>
<dbReference type="PRINTS" id="PR01415">
    <property type="entry name" value="ANKYRIN"/>
</dbReference>
<feature type="repeat" description="ANK" evidence="3">
    <location>
        <begin position="178"/>
        <end position="216"/>
    </location>
</feature>
<evidence type="ECO:0000256" key="1">
    <source>
        <dbReference type="ARBA" id="ARBA00022737"/>
    </source>
</evidence>
<dbReference type="Pfam" id="PF12796">
    <property type="entry name" value="Ank_2"/>
    <property type="match status" value="1"/>
</dbReference>
<dbReference type="PROSITE" id="PS50297">
    <property type="entry name" value="ANK_REP_REGION"/>
    <property type="match status" value="4"/>
</dbReference>
<dbReference type="Gene3D" id="1.25.40.20">
    <property type="entry name" value="Ankyrin repeat-containing domain"/>
    <property type="match status" value="1"/>
</dbReference>
<keyword evidence="5" id="KW-1185">Reference proteome</keyword>
<dbReference type="SMART" id="SM00248">
    <property type="entry name" value="ANK"/>
    <property type="match status" value="5"/>
</dbReference>
<feature type="repeat" description="ANK" evidence="3">
    <location>
        <begin position="253"/>
        <end position="289"/>
    </location>
</feature>
<keyword evidence="2 3" id="KW-0040">ANK repeat</keyword>
<evidence type="ECO:0000313" key="5">
    <source>
        <dbReference type="Proteomes" id="UP000050525"/>
    </source>
</evidence>